<keyword evidence="2 3" id="KW-0413">Isomerase</keyword>
<dbReference type="EC" id="5.2.1.8" evidence="3"/>
<dbReference type="PROSITE" id="PS50072">
    <property type="entry name" value="CSA_PPIASE_2"/>
    <property type="match status" value="1"/>
</dbReference>
<feature type="signal peptide" evidence="3">
    <location>
        <begin position="1"/>
        <end position="21"/>
    </location>
</feature>
<organism evidence="6 7">
    <name type="scientific">Kinneretia aquatilis</name>
    <dbReference type="NCBI Taxonomy" id="2070761"/>
    <lineage>
        <taxon>Bacteria</taxon>
        <taxon>Pseudomonadati</taxon>
        <taxon>Pseudomonadota</taxon>
        <taxon>Betaproteobacteria</taxon>
        <taxon>Burkholderiales</taxon>
        <taxon>Sphaerotilaceae</taxon>
        <taxon>Roseateles</taxon>
    </lineage>
</organism>
<dbReference type="GO" id="GO:0003755">
    <property type="term" value="F:peptidyl-prolyl cis-trans isomerase activity"/>
    <property type="evidence" value="ECO:0007669"/>
    <property type="project" value="UniProtKB-UniRule"/>
</dbReference>
<proteinExistence type="inferred from homology"/>
<comment type="similarity">
    <text evidence="3">Belongs to the cyclophilin-type PPIase family.</text>
</comment>
<protein>
    <recommendedName>
        <fullName evidence="3">Peptidyl-prolyl cis-trans isomerase</fullName>
        <shortName evidence="3">PPIase</shortName>
        <ecNumber evidence="3">5.2.1.8</ecNumber>
    </recommendedName>
</protein>
<dbReference type="PRINTS" id="PR00153">
    <property type="entry name" value="CSAPPISMRASE"/>
</dbReference>
<dbReference type="Proteomes" id="UP000235916">
    <property type="component" value="Unassembled WGS sequence"/>
</dbReference>
<evidence type="ECO:0000256" key="4">
    <source>
        <dbReference type="SAM" id="MobiDB-lite"/>
    </source>
</evidence>
<dbReference type="EMBL" id="POSP01000003">
    <property type="protein sequence ID" value="PND39043.1"/>
    <property type="molecule type" value="Genomic_DNA"/>
</dbReference>
<dbReference type="OrthoDB" id="8901157at2"/>
<keyword evidence="7" id="KW-1185">Reference proteome</keyword>
<dbReference type="PROSITE" id="PS51257">
    <property type="entry name" value="PROKAR_LIPOPROTEIN"/>
    <property type="match status" value="1"/>
</dbReference>
<evidence type="ECO:0000313" key="7">
    <source>
        <dbReference type="Proteomes" id="UP000235916"/>
    </source>
</evidence>
<dbReference type="PANTHER" id="PTHR43246">
    <property type="entry name" value="PEPTIDYL-PROLYL CIS-TRANS ISOMERASE CYP38, CHLOROPLASTIC"/>
    <property type="match status" value="1"/>
</dbReference>
<keyword evidence="3" id="KW-0732">Signal</keyword>
<accession>A0A2N8L017</accession>
<comment type="function">
    <text evidence="3">PPIases accelerate the folding of proteins. It catalyzes the cis-trans isomerization of proline imidic peptide bonds in oligopeptides.</text>
</comment>
<reference evidence="6 7" key="1">
    <citation type="submission" date="2018-01" db="EMBL/GenBank/DDBJ databases">
        <title>Draft genome sequence of Paucibacter aquatile CR182 isolated from freshwater of the Nakdong River.</title>
        <authorList>
            <person name="Choi A."/>
            <person name="Chung E.J."/>
        </authorList>
    </citation>
    <scope>NUCLEOTIDE SEQUENCE [LARGE SCALE GENOMIC DNA]</scope>
    <source>
        <strain evidence="6 7">CR182</strain>
    </source>
</reference>
<feature type="chain" id="PRO_5014490220" description="Peptidyl-prolyl cis-trans isomerase" evidence="3">
    <location>
        <begin position="22"/>
        <end position="229"/>
    </location>
</feature>
<evidence type="ECO:0000256" key="3">
    <source>
        <dbReference type="RuleBase" id="RU363019"/>
    </source>
</evidence>
<dbReference type="AlphaFoldDB" id="A0A2N8L017"/>
<feature type="region of interest" description="Disordered" evidence="4">
    <location>
        <begin position="28"/>
        <end position="56"/>
    </location>
</feature>
<evidence type="ECO:0000256" key="1">
    <source>
        <dbReference type="ARBA" id="ARBA00023110"/>
    </source>
</evidence>
<dbReference type="SUPFAM" id="SSF50891">
    <property type="entry name" value="Cyclophilin-like"/>
    <property type="match status" value="1"/>
</dbReference>
<evidence type="ECO:0000259" key="5">
    <source>
        <dbReference type="PROSITE" id="PS50072"/>
    </source>
</evidence>
<dbReference type="Gene3D" id="2.40.100.10">
    <property type="entry name" value="Cyclophilin-like"/>
    <property type="match status" value="1"/>
</dbReference>
<dbReference type="InterPro" id="IPR044665">
    <property type="entry name" value="E_coli_cyclophilin_A-like"/>
</dbReference>
<dbReference type="InterPro" id="IPR002130">
    <property type="entry name" value="Cyclophilin-type_PPIase_dom"/>
</dbReference>
<dbReference type="InterPro" id="IPR029000">
    <property type="entry name" value="Cyclophilin-like_dom_sf"/>
</dbReference>
<dbReference type="Pfam" id="PF00160">
    <property type="entry name" value="Pro_isomerase"/>
    <property type="match status" value="1"/>
</dbReference>
<feature type="compositionally biased region" description="Pro residues" evidence="4">
    <location>
        <begin position="33"/>
        <end position="45"/>
    </location>
</feature>
<dbReference type="RefSeq" id="WP_102768961.1">
    <property type="nucleotide sequence ID" value="NZ_POSP01000003.1"/>
</dbReference>
<evidence type="ECO:0000313" key="6">
    <source>
        <dbReference type="EMBL" id="PND39043.1"/>
    </source>
</evidence>
<keyword evidence="1 3" id="KW-0697">Rotamase</keyword>
<comment type="catalytic activity">
    <reaction evidence="3">
        <text>[protein]-peptidylproline (omega=180) = [protein]-peptidylproline (omega=0)</text>
        <dbReference type="Rhea" id="RHEA:16237"/>
        <dbReference type="Rhea" id="RHEA-COMP:10747"/>
        <dbReference type="Rhea" id="RHEA-COMP:10748"/>
        <dbReference type="ChEBI" id="CHEBI:83833"/>
        <dbReference type="ChEBI" id="CHEBI:83834"/>
        <dbReference type="EC" id="5.2.1.8"/>
    </reaction>
</comment>
<feature type="domain" description="PPIase cyclophilin-type" evidence="5">
    <location>
        <begin position="74"/>
        <end position="222"/>
    </location>
</feature>
<evidence type="ECO:0000256" key="2">
    <source>
        <dbReference type="ARBA" id="ARBA00023235"/>
    </source>
</evidence>
<sequence>MRSFVLRLAAVATLVTLTACGGGGGDGDHYRPDPIPVPVPNPNPRPNTNSCSNEGLSKSAQSRYATVCMLTSSGEIVFELYTEYAPATVANFLRYVADGHFNNTLFHRVERDFVIQGGGYTSGMYERRATYGPVPLESNNTLANLPGTLAMARRSEPNSATNQFFINVKDNPGNDYKSPTQPGYAVFGRVISGMATVEAINAVPTYYYADADVSRPRQEVLIYWVQRLQ</sequence>
<gene>
    <name evidence="6" type="ORF">C1O66_16935</name>
</gene>
<name>A0A2N8L017_9BURK</name>
<comment type="caution">
    <text evidence="6">The sequence shown here is derived from an EMBL/GenBank/DDBJ whole genome shotgun (WGS) entry which is preliminary data.</text>
</comment>